<dbReference type="Proteomes" id="UP000183567">
    <property type="component" value="Unassembled WGS sequence"/>
</dbReference>
<reference evidence="2 3" key="1">
    <citation type="submission" date="2016-03" db="EMBL/GenBank/DDBJ databases">
        <title>Comparative genomics of the ectomycorrhizal sister species Rhizopogon vinicolor and Rhizopogon vesiculosus (Basidiomycota: Boletales) reveals a divergence of the mating type B locus.</title>
        <authorList>
            <person name="Mujic A.B."/>
            <person name="Kuo A."/>
            <person name="Tritt A."/>
            <person name="Lipzen A."/>
            <person name="Chen C."/>
            <person name="Johnson J."/>
            <person name="Sharma A."/>
            <person name="Barry K."/>
            <person name="Grigoriev I.V."/>
            <person name="Spatafora J.W."/>
        </authorList>
    </citation>
    <scope>NUCLEOTIDE SEQUENCE [LARGE SCALE GENOMIC DNA]</scope>
    <source>
        <strain evidence="2 3">AM-OR11-056</strain>
    </source>
</reference>
<evidence type="ECO:0000313" key="3">
    <source>
        <dbReference type="Proteomes" id="UP000183567"/>
    </source>
</evidence>
<accession>A0A1J8QDJ3</accession>
<feature type="compositionally biased region" description="Low complexity" evidence="1">
    <location>
        <begin position="363"/>
        <end position="378"/>
    </location>
</feature>
<dbReference type="OrthoDB" id="2758165at2759"/>
<gene>
    <name evidence="2" type="ORF">AZE42_08379</name>
</gene>
<organism evidence="2 3">
    <name type="scientific">Rhizopogon vesiculosus</name>
    <dbReference type="NCBI Taxonomy" id="180088"/>
    <lineage>
        <taxon>Eukaryota</taxon>
        <taxon>Fungi</taxon>
        <taxon>Dikarya</taxon>
        <taxon>Basidiomycota</taxon>
        <taxon>Agaricomycotina</taxon>
        <taxon>Agaricomycetes</taxon>
        <taxon>Agaricomycetidae</taxon>
        <taxon>Boletales</taxon>
        <taxon>Suillineae</taxon>
        <taxon>Rhizopogonaceae</taxon>
        <taxon>Rhizopogon</taxon>
    </lineage>
</organism>
<dbReference type="EMBL" id="LVVM01004979">
    <property type="protein sequence ID" value="OJA11657.1"/>
    <property type="molecule type" value="Genomic_DNA"/>
</dbReference>
<sequence length="952" mass="105382">MTFGEVIHYVPHSKDWPEPVRGIASLLLPLYCTERPGDQECSASNPSAEPLNDDTVPASQSYTAMDFQHLIDSTAADLKAIAGLPLYGGARSTVPLWSQLLHALANTFSPDVLILEETTFVMPRAQDAASQPSDLIDGHATLIAAHIICSTPRIHDDRSRTNSGNGEDEDELMHSADYDSCDGSVDSLDGLDLPLQAHMLPGRGKWHYAVLPVLLVANSRNIVPLLCSTLYQRRVWGLREPVVGLCCSNTGTTATAIFGWLDPDQSDEGCMPVAHLALAASDSLDPLMGVFDISDSSSAISMAQFLLRLRSHFRDIEDIASIEAVNSLTPFYWRSDVPDFETQIGAQLEDRVASWTHQVHVQTGSSETSSSSAPRTPSPLSDFAVFLSSDEMSSRGLDIIHEEDVKPRAPLPTDTTGKARLTPQPPSSKDVSGSQRSYQSAFGAAVKTPSRYSNSVFAAASDAGLVKRPTISNWLFERNAWTVGRIAILHPDRLDSGINEMIKIYDEITGFTWSDAVETMRSVIELDTTVLGVRDRLFEEDHPSPDTESAIEMPKEDVEFISARLSALLHAVQGARDCEGIAALHGANEAERRHEWDALLLKFFQPVAGERDVLLERRLNFPRNAAVHDASFAQRAVSLTEDYEEFCVAQRRSLAPNQVDLRSQASAAQAQAIQYTEDIKSRAAEENFFEDIAEHSRREPDKGVSDAVLVIPCSRITTAILECIHGGKTAHDRFLKTFVLVHGKPDKQDVVSSPPTNTRPRPRSLVSESRKKTGETTILRDMYRFHPDRIQAANGPSQENALPEASGQDLLLPVLLSEYKKKDESTIAKAMNQMRTYLVSALHFLDALSITEQPIFGLVVNGRLGAVTMAWKKNEKIYVMERNVRHYDITDPLQAFQFVSVLLRLARYGLKLRARLEQKNTAYYESLAKSRWSKLAQIEEETKLNGPEQVQE</sequence>
<evidence type="ECO:0000313" key="2">
    <source>
        <dbReference type="EMBL" id="OJA11657.1"/>
    </source>
</evidence>
<feature type="region of interest" description="Disordered" evidence="1">
    <location>
        <begin position="155"/>
        <end position="174"/>
    </location>
</feature>
<proteinExistence type="predicted"/>
<feature type="region of interest" description="Disordered" evidence="1">
    <location>
        <begin position="399"/>
        <end position="435"/>
    </location>
</feature>
<feature type="region of interest" description="Disordered" evidence="1">
    <location>
        <begin position="359"/>
        <end position="378"/>
    </location>
</feature>
<dbReference type="AlphaFoldDB" id="A0A1J8QDJ3"/>
<comment type="caution">
    <text evidence="2">The sequence shown here is derived from an EMBL/GenBank/DDBJ whole genome shotgun (WGS) entry which is preliminary data.</text>
</comment>
<protein>
    <submittedName>
        <fullName evidence="2">Uncharacterized protein</fullName>
    </submittedName>
</protein>
<feature type="region of interest" description="Disordered" evidence="1">
    <location>
        <begin position="746"/>
        <end position="772"/>
    </location>
</feature>
<evidence type="ECO:0000256" key="1">
    <source>
        <dbReference type="SAM" id="MobiDB-lite"/>
    </source>
</evidence>
<keyword evidence="3" id="KW-1185">Reference proteome</keyword>
<name>A0A1J8QDJ3_9AGAM</name>